<dbReference type="AlphaFoldDB" id="A0A4Q8D1G6"/>
<feature type="region of interest" description="Disordered" evidence="1">
    <location>
        <begin position="1"/>
        <end position="40"/>
    </location>
</feature>
<keyword evidence="3" id="KW-1185">Reference proteome</keyword>
<feature type="compositionally biased region" description="Basic and acidic residues" evidence="1">
    <location>
        <begin position="17"/>
        <end position="29"/>
    </location>
</feature>
<evidence type="ECO:0000313" key="2">
    <source>
        <dbReference type="EMBL" id="RZU99163.1"/>
    </source>
</evidence>
<gene>
    <name evidence="2" type="ORF">EV698_1443</name>
</gene>
<sequence length="66" mass="7249">MSVKTDTFGSVQVSGDDADRLNRYVREENQPNASSRGAVQRARKLIADRSASGTRNLKVRVKVTGQ</sequence>
<dbReference type="EMBL" id="SHLI01000001">
    <property type="protein sequence ID" value="RZU99163.1"/>
    <property type="molecule type" value="Genomic_DNA"/>
</dbReference>
<accession>A0A4Q8D1G6</accession>
<evidence type="ECO:0000256" key="1">
    <source>
        <dbReference type="SAM" id="MobiDB-lite"/>
    </source>
</evidence>
<proteinExistence type="predicted"/>
<evidence type="ECO:0000313" key="3">
    <source>
        <dbReference type="Proteomes" id="UP000292298"/>
    </source>
</evidence>
<comment type="caution">
    <text evidence="2">The sequence shown here is derived from an EMBL/GenBank/DDBJ whole genome shotgun (WGS) entry which is preliminary data.</text>
</comment>
<organism evidence="2 3">
    <name type="scientific">Spiribacter vilamensis</name>
    <dbReference type="NCBI Taxonomy" id="531306"/>
    <lineage>
        <taxon>Bacteria</taxon>
        <taxon>Pseudomonadati</taxon>
        <taxon>Pseudomonadota</taxon>
        <taxon>Gammaproteobacteria</taxon>
        <taxon>Chromatiales</taxon>
        <taxon>Ectothiorhodospiraceae</taxon>
        <taxon>Spiribacter</taxon>
    </lineage>
</organism>
<name>A0A4Q8D1G6_9GAMM</name>
<protein>
    <submittedName>
        <fullName evidence="2">Uncharacterized protein</fullName>
    </submittedName>
</protein>
<reference evidence="2 3" key="1">
    <citation type="submission" date="2019-02" db="EMBL/GenBank/DDBJ databases">
        <title>Genomic Encyclopedia of Type Strains, Phase IV (KMG-IV): sequencing the most valuable type-strain genomes for metagenomic binning, comparative biology and taxonomic classification.</title>
        <authorList>
            <person name="Goeker M."/>
        </authorList>
    </citation>
    <scope>NUCLEOTIDE SEQUENCE [LARGE SCALE GENOMIC DNA]</scope>
    <source>
        <strain evidence="2 3">DSM 21056</strain>
    </source>
</reference>
<feature type="compositionally biased region" description="Polar residues" evidence="1">
    <location>
        <begin position="1"/>
        <end position="13"/>
    </location>
</feature>
<dbReference type="Proteomes" id="UP000292298">
    <property type="component" value="Unassembled WGS sequence"/>
</dbReference>